<evidence type="ECO:0000256" key="8">
    <source>
        <dbReference type="HAMAP-Rule" id="MF_01326"/>
    </source>
</evidence>
<evidence type="ECO:0000313" key="12">
    <source>
        <dbReference type="Proteomes" id="UP000031971"/>
    </source>
</evidence>
<organism evidence="11 12">
    <name type="scientific">Paramagnetospirillum magnetotacticum MS-1</name>
    <dbReference type="NCBI Taxonomy" id="272627"/>
    <lineage>
        <taxon>Bacteria</taxon>
        <taxon>Pseudomonadati</taxon>
        <taxon>Pseudomonadota</taxon>
        <taxon>Alphaproteobacteria</taxon>
        <taxon>Rhodospirillales</taxon>
        <taxon>Magnetospirillaceae</taxon>
        <taxon>Paramagnetospirillum</taxon>
    </lineage>
</organism>
<dbReference type="PROSITE" id="PS01108">
    <property type="entry name" value="RIBOSOMAL_L24"/>
    <property type="match status" value="1"/>
</dbReference>
<evidence type="ECO:0000256" key="2">
    <source>
        <dbReference type="ARBA" id="ARBA00022730"/>
    </source>
</evidence>
<gene>
    <name evidence="8" type="primary">rplX</name>
    <name evidence="11" type="ORF">CCC_02829</name>
</gene>
<dbReference type="GO" id="GO:1990904">
    <property type="term" value="C:ribonucleoprotein complex"/>
    <property type="evidence" value="ECO:0007669"/>
    <property type="project" value="UniProtKB-KW"/>
</dbReference>
<dbReference type="SMART" id="SM00739">
    <property type="entry name" value="KOW"/>
    <property type="match status" value="1"/>
</dbReference>
<dbReference type="Pfam" id="PF00467">
    <property type="entry name" value="KOW"/>
    <property type="match status" value="1"/>
</dbReference>
<feature type="domain" description="KOW" evidence="10">
    <location>
        <begin position="5"/>
        <end position="32"/>
    </location>
</feature>
<evidence type="ECO:0000256" key="4">
    <source>
        <dbReference type="ARBA" id="ARBA00022980"/>
    </source>
</evidence>
<dbReference type="InterPro" id="IPR014722">
    <property type="entry name" value="Rib_uL2_dom2"/>
</dbReference>
<dbReference type="SUPFAM" id="SSF50104">
    <property type="entry name" value="Translation proteins SH3-like domain"/>
    <property type="match status" value="1"/>
</dbReference>
<reference evidence="11 12" key="1">
    <citation type="submission" date="2015-01" db="EMBL/GenBank/DDBJ databases">
        <title>Genome Sequence of Magnetospirillum magnetotacticum Strain MS-1.</title>
        <authorList>
            <person name="Marinov G.K."/>
            <person name="Smalley M.D."/>
            <person name="DeSalvo G."/>
        </authorList>
    </citation>
    <scope>NUCLEOTIDE SEQUENCE [LARGE SCALE GENOMIC DNA]</scope>
    <source>
        <strain evidence="11 12">MS-1</strain>
    </source>
</reference>
<evidence type="ECO:0000256" key="5">
    <source>
        <dbReference type="ARBA" id="ARBA00023274"/>
    </source>
</evidence>
<evidence type="ECO:0000259" key="10">
    <source>
        <dbReference type="SMART" id="SM00739"/>
    </source>
</evidence>
<dbReference type="Pfam" id="PF17136">
    <property type="entry name" value="ribosomal_L24"/>
    <property type="match status" value="1"/>
</dbReference>
<comment type="caution">
    <text evidence="11">The sequence shown here is derived from an EMBL/GenBank/DDBJ whole genome shotgun (WGS) entry which is preliminary data.</text>
</comment>
<evidence type="ECO:0000313" key="11">
    <source>
        <dbReference type="EMBL" id="KIM00041.1"/>
    </source>
</evidence>
<dbReference type="InterPro" id="IPR041988">
    <property type="entry name" value="Ribosomal_uL24_KOW"/>
</dbReference>
<dbReference type="EMBL" id="JXSL01000020">
    <property type="protein sequence ID" value="KIM00041.1"/>
    <property type="molecule type" value="Genomic_DNA"/>
</dbReference>
<dbReference type="GO" id="GO:0019843">
    <property type="term" value="F:rRNA binding"/>
    <property type="evidence" value="ECO:0007669"/>
    <property type="project" value="UniProtKB-UniRule"/>
</dbReference>
<keyword evidence="5 8" id="KW-0687">Ribonucleoprotein</keyword>
<dbReference type="GO" id="GO:0003735">
    <property type="term" value="F:structural constituent of ribosome"/>
    <property type="evidence" value="ECO:0007669"/>
    <property type="project" value="InterPro"/>
</dbReference>
<dbReference type="InterPro" id="IPR005824">
    <property type="entry name" value="KOW"/>
</dbReference>
<evidence type="ECO:0000256" key="1">
    <source>
        <dbReference type="ARBA" id="ARBA00010618"/>
    </source>
</evidence>
<keyword evidence="4 8" id="KW-0689">Ribosomal protein</keyword>
<dbReference type="InterPro" id="IPR005825">
    <property type="entry name" value="Ribosomal_uL24_CS"/>
</dbReference>
<dbReference type="GO" id="GO:0005840">
    <property type="term" value="C:ribosome"/>
    <property type="evidence" value="ECO:0007669"/>
    <property type="project" value="UniProtKB-KW"/>
</dbReference>
<keyword evidence="2 8" id="KW-0699">rRNA-binding</keyword>
<keyword evidence="12" id="KW-1185">Reference proteome</keyword>
<evidence type="ECO:0000256" key="3">
    <source>
        <dbReference type="ARBA" id="ARBA00022884"/>
    </source>
</evidence>
<dbReference type="FunFam" id="2.30.30.30:FF:000004">
    <property type="entry name" value="50S ribosomal protein L24"/>
    <property type="match status" value="1"/>
</dbReference>
<evidence type="ECO:0000256" key="9">
    <source>
        <dbReference type="RuleBase" id="RU003477"/>
    </source>
</evidence>
<dbReference type="PANTHER" id="PTHR12903">
    <property type="entry name" value="MITOCHONDRIAL RIBOSOMAL PROTEIN L24"/>
    <property type="match status" value="1"/>
</dbReference>
<comment type="similarity">
    <text evidence="1 8 9">Belongs to the universal ribosomal protein uL24 family.</text>
</comment>
<dbReference type="Proteomes" id="UP000031971">
    <property type="component" value="Unassembled WGS sequence"/>
</dbReference>
<evidence type="ECO:0000256" key="6">
    <source>
        <dbReference type="ARBA" id="ARBA00035206"/>
    </source>
</evidence>
<dbReference type="HAMAP" id="MF_01326_B">
    <property type="entry name" value="Ribosomal_uL24_B"/>
    <property type="match status" value="1"/>
</dbReference>
<comment type="function">
    <text evidence="7 8">One of the proteins that surrounds the polypeptide exit tunnel on the outside of the subunit.</text>
</comment>
<dbReference type="CDD" id="cd06089">
    <property type="entry name" value="KOW_RPL26"/>
    <property type="match status" value="1"/>
</dbReference>
<dbReference type="AlphaFoldDB" id="A0A0C2YZH1"/>
<dbReference type="STRING" id="272627.CCC_02829"/>
<comment type="subunit">
    <text evidence="8">Part of the 50S ribosomal subunit.</text>
</comment>
<name>A0A0C2YZH1_PARME</name>
<comment type="function">
    <text evidence="8">One of two assembly initiator proteins, it binds directly to the 5'-end of the 23S rRNA, where it nucleates assembly of the 50S subunit.</text>
</comment>
<dbReference type="GO" id="GO:0006412">
    <property type="term" value="P:translation"/>
    <property type="evidence" value="ECO:0007669"/>
    <property type="project" value="UniProtKB-UniRule"/>
</dbReference>
<dbReference type="InterPro" id="IPR057264">
    <property type="entry name" value="Ribosomal_uL24_C"/>
</dbReference>
<protein>
    <recommendedName>
        <fullName evidence="6 8">Large ribosomal subunit protein uL24</fullName>
    </recommendedName>
</protein>
<keyword evidence="3 8" id="KW-0694">RNA-binding</keyword>
<dbReference type="InterPro" id="IPR008991">
    <property type="entry name" value="Translation_prot_SH3-like_sf"/>
</dbReference>
<evidence type="ECO:0000256" key="7">
    <source>
        <dbReference type="ARBA" id="ARBA00058688"/>
    </source>
</evidence>
<dbReference type="RefSeq" id="WP_041039824.1">
    <property type="nucleotide sequence ID" value="NZ_JXSL01000020.1"/>
</dbReference>
<sequence>MASMNVKKGDRVVVLAGKDKGKKGEVIASMPSEQRVIVQGVNLVKRHTRASATTQGGIVEKEASIHVSNVAHEDPKDGKATRIGHKILEDGRKVRVARRSGEVIDR</sequence>
<accession>A0A0C2YZH1</accession>
<proteinExistence type="inferred from homology"/>
<dbReference type="InterPro" id="IPR003256">
    <property type="entry name" value="Ribosomal_uL24"/>
</dbReference>
<dbReference type="NCBIfam" id="TIGR01079">
    <property type="entry name" value="rplX_bact"/>
    <property type="match status" value="1"/>
</dbReference>
<dbReference type="Gene3D" id="2.30.30.30">
    <property type="match status" value="1"/>
</dbReference>